<organism evidence="2 3">
    <name type="scientific">Actinokineospora soli</name>
    <dbReference type="NCBI Taxonomy" id="1048753"/>
    <lineage>
        <taxon>Bacteria</taxon>
        <taxon>Bacillati</taxon>
        <taxon>Actinomycetota</taxon>
        <taxon>Actinomycetes</taxon>
        <taxon>Pseudonocardiales</taxon>
        <taxon>Pseudonocardiaceae</taxon>
        <taxon>Actinokineospora</taxon>
    </lineage>
</organism>
<feature type="domain" description="TIR" evidence="1">
    <location>
        <begin position="1"/>
        <end position="143"/>
    </location>
</feature>
<dbReference type="SUPFAM" id="SSF52200">
    <property type="entry name" value="Toll/Interleukin receptor TIR domain"/>
    <property type="match status" value="1"/>
</dbReference>
<proteinExistence type="predicted"/>
<keyword evidence="3" id="KW-1185">Reference proteome</keyword>
<dbReference type="Pfam" id="PF13676">
    <property type="entry name" value="TIR_2"/>
    <property type="match status" value="1"/>
</dbReference>
<protein>
    <submittedName>
        <fullName evidence="2">TIR domain-containing protein</fullName>
    </submittedName>
</protein>
<evidence type="ECO:0000313" key="2">
    <source>
        <dbReference type="EMBL" id="MFC7614471.1"/>
    </source>
</evidence>
<dbReference type="EMBL" id="JBHTEY010000004">
    <property type="protein sequence ID" value="MFC7614471.1"/>
    <property type="molecule type" value="Genomic_DNA"/>
</dbReference>
<reference evidence="3" key="1">
    <citation type="journal article" date="2019" name="Int. J. Syst. Evol. Microbiol.">
        <title>The Global Catalogue of Microorganisms (GCM) 10K type strain sequencing project: providing services to taxonomists for standard genome sequencing and annotation.</title>
        <authorList>
            <consortium name="The Broad Institute Genomics Platform"/>
            <consortium name="The Broad Institute Genome Sequencing Center for Infectious Disease"/>
            <person name="Wu L."/>
            <person name="Ma J."/>
        </authorList>
    </citation>
    <scope>NUCLEOTIDE SEQUENCE [LARGE SCALE GENOMIC DNA]</scope>
    <source>
        <strain evidence="3">JCM 17695</strain>
    </source>
</reference>
<sequence length="179" mass="21254">MQKWLLNHFYPRLVDCLADQIAPAPKVYVDRSMRRGVHWPSDLQNALRRTKVMVALLTPPYFESPWCMAEWRSMRERERLLGLANPDSPQGLVYPILYSDSENFPPEGQQLSWWDFKDYAHPDPVYQETREFVHFHREVTKVARDLVQLLQQVPEWQPDWPIVEKPEPVLIPPPPIPRF</sequence>
<accession>A0ABW2TM38</accession>
<name>A0ABW2TM38_9PSEU</name>
<gene>
    <name evidence="2" type="ORF">ACFQV2_14025</name>
</gene>
<dbReference type="Gene3D" id="3.40.50.10140">
    <property type="entry name" value="Toll/interleukin-1 receptor homology (TIR) domain"/>
    <property type="match status" value="1"/>
</dbReference>
<evidence type="ECO:0000259" key="1">
    <source>
        <dbReference type="PROSITE" id="PS50104"/>
    </source>
</evidence>
<dbReference type="PROSITE" id="PS50104">
    <property type="entry name" value="TIR"/>
    <property type="match status" value="1"/>
</dbReference>
<dbReference type="InterPro" id="IPR000157">
    <property type="entry name" value="TIR_dom"/>
</dbReference>
<dbReference type="Proteomes" id="UP001596512">
    <property type="component" value="Unassembled WGS sequence"/>
</dbReference>
<comment type="caution">
    <text evidence="2">The sequence shown here is derived from an EMBL/GenBank/DDBJ whole genome shotgun (WGS) entry which is preliminary data.</text>
</comment>
<evidence type="ECO:0000313" key="3">
    <source>
        <dbReference type="Proteomes" id="UP001596512"/>
    </source>
</evidence>
<dbReference type="InterPro" id="IPR035897">
    <property type="entry name" value="Toll_tir_struct_dom_sf"/>
</dbReference>